<dbReference type="GO" id="GO:0031683">
    <property type="term" value="F:G-protein beta/gamma-subunit complex binding"/>
    <property type="evidence" value="ECO:0000318"/>
    <property type="project" value="GO_Central"/>
</dbReference>
<dbReference type="EnsemblPlants" id="Pp3c2_8810V3.2">
    <property type="protein sequence ID" value="Pp3c2_8810V3.2"/>
    <property type="gene ID" value="Pp3c2_8810"/>
</dbReference>
<dbReference type="GO" id="GO:0007188">
    <property type="term" value="P:adenylate cyclase-modulating G protein-coupled receptor signaling pathway"/>
    <property type="evidence" value="ECO:0000318"/>
    <property type="project" value="GO_Central"/>
</dbReference>
<dbReference type="InterPro" id="IPR011025">
    <property type="entry name" value="GproteinA_insert"/>
</dbReference>
<protein>
    <submittedName>
        <fullName evidence="5">Uncharacterized protein</fullName>
    </submittedName>
</protein>
<evidence type="ECO:0000313" key="6">
    <source>
        <dbReference type="Proteomes" id="UP000006727"/>
    </source>
</evidence>
<evidence type="ECO:0000256" key="2">
    <source>
        <dbReference type="ARBA" id="ARBA00023134"/>
    </source>
</evidence>
<keyword evidence="6" id="KW-1185">Reference proteome</keyword>
<evidence type="ECO:0000313" key="5">
    <source>
        <dbReference type="EnsemblPlants" id="Pp3c2_8810V3.2"/>
    </source>
</evidence>
<dbReference type="AlphaFoldDB" id="A0A7I4D8A3"/>
<evidence type="ECO:0000256" key="4">
    <source>
        <dbReference type="PIRSR" id="PIRSR601019-1"/>
    </source>
</evidence>
<proteinExistence type="predicted"/>
<dbReference type="PANTHER" id="PTHR10218:SF334">
    <property type="entry name" value="EXTRA-LARGE GUANINE NUCLEOTIDE-BINDING PROTEIN 3"/>
    <property type="match status" value="1"/>
</dbReference>
<dbReference type="EMBL" id="ABEU02000002">
    <property type="status" value="NOT_ANNOTATED_CDS"/>
    <property type="molecule type" value="Genomic_DNA"/>
</dbReference>
<keyword evidence="1 4" id="KW-0547">Nucleotide-binding</keyword>
<dbReference type="Gramene" id="Pp3c2_8810V3.2">
    <property type="protein sequence ID" value="Pp3c2_8810V3.2"/>
    <property type="gene ID" value="Pp3c2_8810"/>
</dbReference>
<reference evidence="5 6" key="1">
    <citation type="journal article" date="2008" name="Science">
        <title>The Physcomitrella genome reveals evolutionary insights into the conquest of land by plants.</title>
        <authorList>
            <person name="Rensing S."/>
            <person name="Lang D."/>
            <person name="Zimmer A."/>
            <person name="Terry A."/>
            <person name="Salamov A."/>
            <person name="Shapiro H."/>
            <person name="Nishiyama T."/>
            <person name="Perroud P.-F."/>
            <person name="Lindquist E."/>
            <person name="Kamisugi Y."/>
            <person name="Tanahashi T."/>
            <person name="Sakakibara K."/>
            <person name="Fujita T."/>
            <person name="Oishi K."/>
            <person name="Shin-I T."/>
            <person name="Kuroki Y."/>
            <person name="Toyoda A."/>
            <person name="Suzuki Y."/>
            <person name="Hashimoto A."/>
            <person name="Yamaguchi K."/>
            <person name="Sugano A."/>
            <person name="Kohara Y."/>
            <person name="Fujiyama A."/>
            <person name="Anterola A."/>
            <person name="Aoki S."/>
            <person name="Ashton N."/>
            <person name="Barbazuk W.B."/>
            <person name="Barker E."/>
            <person name="Bennetzen J."/>
            <person name="Bezanilla M."/>
            <person name="Blankenship R."/>
            <person name="Cho S.H."/>
            <person name="Dutcher S."/>
            <person name="Estelle M."/>
            <person name="Fawcett J.A."/>
            <person name="Gundlach H."/>
            <person name="Hanada K."/>
            <person name="Heyl A."/>
            <person name="Hicks K.A."/>
            <person name="Hugh J."/>
            <person name="Lohr M."/>
            <person name="Mayer K."/>
            <person name="Melkozernov A."/>
            <person name="Murata T."/>
            <person name="Nelson D."/>
            <person name="Pils B."/>
            <person name="Prigge M."/>
            <person name="Reiss B."/>
            <person name="Renner T."/>
            <person name="Rombauts S."/>
            <person name="Rushton P."/>
            <person name="Sanderfoot A."/>
            <person name="Schween G."/>
            <person name="Shiu S.-H."/>
            <person name="Stueber K."/>
            <person name="Theodoulou F.L."/>
            <person name="Tu H."/>
            <person name="Van de Peer Y."/>
            <person name="Verrier P.J."/>
            <person name="Waters E."/>
            <person name="Wood A."/>
            <person name="Yang L."/>
            <person name="Cove D."/>
            <person name="Cuming A."/>
            <person name="Hasebe M."/>
            <person name="Lucas S."/>
            <person name="Mishler D.B."/>
            <person name="Reski R."/>
            <person name="Grigoriev I."/>
            <person name="Quatrano R.S."/>
            <person name="Boore J.L."/>
        </authorList>
    </citation>
    <scope>NUCLEOTIDE SEQUENCE [LARGE SCALE GENOMIC DNA]</scope>
    <source>
        <strain evidence="5 6">cv. Gransden 2004</strain>
    </source>
</reference>
<dbReference type="SUPFAM" id="SSF47895">
    <property type="entry name" value="Transducin (alpha subunit), insertion domain"/>
    <property type="match status" value="1"/>
</dbReference>
<organism evidence="5 6">
    <name type="scientific">Physcomitrium patens</name>
    <name type="common">Spreading-leaved earth moss</name>
    <name type="synonym">Physcomitrella patens</name>
    <dbReference type="NCBI Taxonomy" id="3218"/>
    <lineage>
        <taxon>Eukaryota</taxon>
        <taxon>Viridiplantae</taxon>
        <taxon>Streptophyta</taxon>
        <taxon>Embryophyta</taxon>
        <taxon>Bryophyta</taxon>
        <taxon>Bryophytina</taxon>
        <taxon>Bryopsida</taxon>
        <taxon>Funariidae</taxon>
        <taxon>Funariales</taxon>
        <taxon>Funariaceae</taxon>
        <taxon>Physcomitrium</taxon>
    </lineage>
</organism>
<dbReference type="GO" id="GO:0001664">
    <property type="term" value="F:G protein-coupled receptor binding"/>
    <property type="evidence" value="ECO:0000318"/>
    <property type="project" value="GO_Central"/>
</dbReference>
<dbReference type="PRINTS" id="PR00318">
    <property type="entry name" value="GPROTEINA"/>
</dbReference>
<dbReference type="Gene3D" id="3.40.50.300">
    <property type="entry name" value="P-loop containing nucleotide triphosphate hydrolases"/>
    <property type="match status" value="1"/>
</dbReference>
<dbReference type="InParanoid" id="A0A7I4D8A3"/>
<dbReference type="SUPFAM" id="SSF52540">
    <property type="entry name" value="P-loop containing nucleoside triphosphate hydrolases"/>
    <property type="match status" value="1"/>
</dbReference>
<accession>A0A7I4D8A3</accession>
<keyword evidence="2 4" id="KW-0342">GTP-binding</keyword>
<dbReference type="Proteomes" id="UP000006727">
    <property type="component" value="Chromosome 2"/>
</dbReference>
<dbReference type="InterPro" id="IPR027417">
    <property type="entry name" value="P-loop_NTPase"/>
</dbReference>
<evidence type="ECO:0000256" key="3">
    <source>
        <dbReference type="ARBA" id="ARBA00023224"/>
    </source>
</evidence>
<reference evidence="5" key="3">
    <citation type="submission" date="2020-12" db="UniProtKB">
        <authorList>
            <consortium name="EnsemblPlants"/>
        </authorList>
    </citation>
    <scope>IDENTIFICATION</scope>
</reference>
<dbReference type="GO" id="GO:0005737">
    <property type="term" value="C:cytoplasm"/>
    <property type="evidence" value="ECO:0000318"/>
    <property type="project" value="GO_Central"/>
</dbReference>
<feature type="binding site" evidence="4">
    <location>
        <begin position="163"/>
        <end position="166"/>
    </location>
    <ligand>
        <name>GTP</name>
        <dbReference type="ChEBI" id="CHEBI:37565"/>
    </ligand>
</feature>
<dbReference type="Pfam" id="PF00503">
    <property type="entry name" value="G-alpha"/>
    <property type="match status" value="1"/>
</dbReference>
<evidence type="ECO:0000256" key="1">
    <source>
        <dbReference type="ARBA" id="ARBA00022741"/>
    </source>
</evidence>
<dbReference type="PANTHER" id="PTHR10218">
    <property type="entry name" value="GTP-BINDING PROTEIN ALPHA SUBUNIT"/>
    <property type="match status" value="1"/>
</dbReference>
<reference evidence="5 6" key="2">
    <citation type="journal article" date="2018" name="Plant J.">
        <title>The Physcomitrella patens chromosome-scale assembly reveals moss genome structure and evolution.</title>
        <authorList>
            <person name="Lang D."/>
            <person name="Ullrich K.K."/>
            <person name="Murat F."/>
            <person name="Fuchs J."/>
            <person name="Jenkins J."/>
            <person name="Haas F.B."/>
            <person name="Piednoel M."/>
            <person name="Gundlach H."/>
            <person name="Van Bel M."/>
            <person name="Meyberg R."/>
            <person name="Vives C."/>
            <person name="Morata J."/>
            <person name="Symeonidi A."/>
            <person name="Hiss M."/>
            <person name="Muchero W."/>
            <person name="Kamisugi Y."/>
            <person name="Saleh O."/>
            <person name="Blanc G."/>
            <person name="Decker E.L."/>
            <person name="van Gessel N."/>
            <person name="Grimwood J."/>
            <person name="Hayes R.D."/>
            <person name="Graham S.W."/>
            <person name="Gunter L.E."/>
            <person name="McDaniel S.F."/>
            <person name="Hoernstein S.N.W."/>
            <person name="Larsson A."/>
            <person name="Li F.W."/>
            <person name="Perroud P.F."/>
            <person name="Phillips J."/>
            <person name="Ranjan P."/>
            <person name="Rokshar D.S."/>
            <person name="Rothfels C.J."/>
            <person name="Schneider L."/>
            <person name="Shu S."/>
            <person name="Stevenson D.W."/>
            <person name="Thummler F."/>
            <person name="Tillich M."/>
            <person name="Villarreal Aguilar J.C."/>
            <person name="Widiez T."/>
            <person name="Wong G.K."/>
            <person name="Wymore A."/>
            <person name="Zhang Y."/>
            <person name="Zimmer A.D."/>
            <person name="Quatrano R.S."/>
            <person name="Mayer K.F.X."/>
            <person name="Goodstein D."/>
            <person name="Casacuberta J.M."/>
            <person name="Vandepoele K."/>
            <person name="Reski R."/>
            <person name="Cuming A.C."/>
            <person name="Tuskan G.A."/>
            <person name="Maumus F."/>
            <person name="Salse J."/>
            <person name="Schmutz J."/>
            <person name="Rensing S.A."/>
        </authorList>
    </citation>
    <scope>NUCLEOTIDE SEQUENCE [LARGE SCALE GENOMIC DNA]</scope>
    <source>
        <strain evidence="5 6">cv. Gransden 2004</strain>
    </source>
</reference>
<dbReference type="GO" id="GO:0005525">
    <property type="term" value="F:GTP binding"/>
    <property type="evidence" value="ECO:0007669"/>
    <property type="project" value="UniProtKB-KW"/>
</dbReference>
<name>A0A7I4D8A3_PHYPA</name>
<dbReference type="FunCoup" id="A0A7I4D8A3">
    <property type="interactions" value="2747"/>
</dbReference>
<sequence>MHDHISNIELLWRNTVIQATFRRRSELPFLPDAASFLLNRMAEFCRSDYEPSEINILRTEGLSQGSGLVEIEITLDDDTCSWRHLSTYFCCRFHDIRVGGEGMSDRHKWLDMFEDVRAVVFCVALSDYDLLWSDRFGNLSNEMVQIRDLFESFQDTPFVLLLNKYDVFESKIEQGLNALDKTTVSEAFNYVKEILKWEEHKPAGWCIIPDDTSSYT</sequence>
<dbReference type="GO" id="GO:0005834">
    <property type="term" value="C:heterotrimeric G-protein complex"/>
    <property type="evidence" value="ECO:0000318"/>
    <property type="project" value="GO_Central"/>
</dbReference>
<keyword evidence="3" id="KW-0807">Transducer</keyword>
<dbReference type="InterPro" id="IPR001019">
    <property type="entry name" value="Gprotein_alpha_su"/>
</dbReference>
<dbReference type="Gene3D" id="1.10.400.10">
    <property type="entry name" value="GI Alpha 1, domain 2-like"/>
    <property type="match status" value="1"/>
</dbReference>
<dbReference type="GO" id="GO:0003924">
    <property type="term" value="F:GTPase activity"/>
    <property type="evidence" value="ECO:0000318"/>
    <property type="project" value="GO_Central"/>
</dbReference>
<dbReference type="PROSITE" id="PS51882">
    <property type="entry name" value="G_ALPHA"/>
    <property type="match status" value="1"/>
</dbReference>
<dbReference type="SMART" id="SM00275">
    <property type="entry name" value="G_alpha"/>
    <property type="match status" value="1"/>
</dbReference>